<dbReference type="InterPro" id="IPR000322">
    <property type="entry name" value="Glyco_hydro_31_TIM"/>
</dbReference>
<evidence type="ECO:0000313" key="8">
    <source>
        <dbReference type="EMBL" id="KAF3890604.1"/>
    </source>
</evidence>
<accession>A0A0C1NGY9</accession>
<dbReference type="PROSITE" id="PS00129">
    <property type="entry name" value="GLYCOSYL_HYDROL_F31_1"/>
    <property type="match status" value="1"/>
</dbReference>
<dbReference type="InterPro" id="IPR030458">
    <property type="entry name" value="Glyco_hydro_31_AS"/>
</dbReference>
<dbReference type="CDD" id="cd14752">
    <property type="entry name" value="GH31_N"/>
    <property type="match status" value="1"/>
</dbReference>
<evidence type="ECO:0000256" key="3">
    <source>
        <dbReference type="ARBA" id="ARBA00023295"/>
    </source>
</evidence>
<dbReference type="InterPro" id="IPR013780">
    <property type="entry name" value="Glyco_hydro_b"/>
</dbReference>
<proteinExistence type="inferred from homology"/>
<dbReference type="InterPro" id="IPR017853">
    <property type="entry name" value="GH"/>
</dbReference>
<name>A0A0C1NGY9_9CYAN</name>
<dbReference type="InterPro" id="IPR011013">
    <property type="entry name" value="Gal_mutarotase_sf_dom"/>
</dbReference>
<reference evidence="8" key="2">
    <citation type="submission" date="2019-11" db="EMBL/GenBank/DDBJ databases">
        <title>Improved Assembly of Tolypothrix boutellei genome.</title>
        <authorList>
            <person name="Sarangi A.N."/>
            <person name="Mukherjee M."/>
            <person name="Ghosh S."/>
            <person name="Singh D."/>
            <person name="Das A."/>
            <person name="Kant S."/>
            <person name="Prusty A."/>
            <person name="Tripathy S."/>
        </authorList>
    </citation>
    <scope>NUCLEOTIDE SEQUENCE</scope>
    <source>
        <strain evidence="8">VB521301</strain>
    </source>
</reference>
<feature type="domain" description="Glycoside hydrolase family 31 N-terminal" evidence="6">
    <location>
        <begin position="75"/>
        <end position="242"/>
    </location>
</feature>
<dbReference type="Pfam" id="PF13802">
    <property type="entry name" value="Gal_mutarotas_2"/>
    <property type="match status" value="1"/>
</dbReference>
<comment type="similarity">
    <text evidence="1 4">Belongs to the glycosyl hydrolase 31 family.</text>
</comment>
<dbReference type="Pfam" id="PF21365">
    <property type="entry name" value="Glyco_hydro_31_3rd"/>
    <property type="match status" value="1"/>
</dbReference>
<dbReference type="Gene3D" id="3.20.20.80">
    <property type="entry name" value="Glycosidases"/>
    <property type="match status" value="1"/>
</dbReference>
<keyword evidence="10" id="KW-1185">Reference proteome</keyword>
<dbReference type="AlphaFoldDB" id="A0A0C1NGY9"/>
<reference evidence="9" key="1">
    <citation type="journal article" date="2015" name="Genome Announc.">
        <title>Draft Genome Sequence of Tolypothrix boutellei Strain VB521301.</title>
        <authorList>
            <person name="Chandrababunaidu M.M."/>
            <person name="Singh D."/>
            <person name="Sen D."/>
            <person name="Bhan S."/>
            <person name="Das S."/>
            <person name="Gupta A."/>
            <person name="Adhikary S.P."/>
            <person name="Tripathy S."/>
        </authorList>
    </citation>
    <scope>NUCLEOTIDE SEQUENCE</scope>
    <source>
        <strain evidence="9">VB521301</strain>
    </source>
</reference>
<keyword evidence="3 4" id="KW-0326">Glycosidase</keyword>
<dbReference type="Gene3D" id="2.60.40.1180">
    <property type="entry name" value="Golgi alpha-mannosidase II"/>
    <property type="match status" value="2"/>
</dbReference>
<dbReference type="SUPFAM" id="SSF74650">
    <property type="entry name" value="Galactose mutarotase-like"/>
    <property type="match status" value="1"/>
</dbReference>
<evidence type="ECO:0000313" key="10">
    <source>
        <dbReference type="Proteomes" id="UP000029738"/>
    </source>
</evidence>
<comment type="caution">
    <text evidence="9">The sequence shown here is derived from an EMBL/GenBank/DDBJ whole genome shotgun (WGS) entry which is preliminary data.</text>
</comment>
<gene>
    <name evidence="9" type="ORF">DA73_0210855</name>
    <name evidence="8" type="ORF">DA73_0400037990</name>
</gene>
<feature type="domain" description="Glycoside hydrolase family 31 TIM barrel" evidence="5">
    <location>
        <begin position="281"/>
        <end position="608"/>
    </location>
</feature>
<dbReference type="EMBL" id="JHEG02000037">
    <property type="protein sequence ID" value="KIE12086.1"/>
    <property type="molecule type" value="Genomic_DNA"/>
</dbReference>
<dbReference type="PANTHER" id="PTHR22762">
    <property type="entry name" value="ALPHA-GLUCOSIDASE"/>
    <property type="match status" value="1"/>
</dbReference>
<evidence type="ECO:0000256" key="4">
    <source>
        <dbReference type="RuleBase" id="RU361185"/>
    </source>
</evidence>
<dbReference type="GO" id="GO:0005975">
    <property type="term" value="P:carbohydrate metabolic process"/>
    <property type="evidence" value="ECO:0007669"/>
    <property type="project" value="InterPro"/>
</dbReference>
<dbReference type="GO" id="GO:0030246">
    <property type="term" value="F:carbohydrate binding"/>
    <property type="evidence" value="ECO:0007669"/>
    <property type="project" value="InterPro"/>
</dbReference>
<keyword evidence="2 4" id="KW-0378">Hydrolase</keyword>
<dbReference type="PANTHER" id="PTHR22762:SF120">
    <property type="entry name" value="HETEROGLYCAN GLUCOSIDASE 1"/>
    <property type="match status" value="1"/>
</dbReference>
<dbReference type="EMBL" id="JHEG04000001">
    <property type="protein sequence ID" value="KAF3890604.1"/>
    <property type="molecule type" value="Genomic_DNA"/>
</dbReference>
<evidence type="ECO:0000259" key="6">
    <source>
        <dbReference type="Pfam" id="PF13802"/>
    </source>
</evidence>
<dbReference type="SUPFAM" id="SSF51445">
    <property type="entry name" value="(Trans)glycosidases"/>
    <property type="match status" value="1"/>
</dbReference>
<sequence>MNRLKEIQLKLKFFWGSLFYFKYTPHALLYSRLRDNIERKFFKYSTEKGFNKPGKLTHTELTEKGANFYFELAELQISFLTEELIRVDWKPGIPPIPYGIARKDWQDVKTHVEEIENGVSISSAKLKVIVKEDGSLKFCDSSGQILREEFAPSCKNEGWLHQAQLRQEEQIYGLGERFSSLNLRAAKDEKQQPKTYRMWNYDAAGMYGPGSDPMYLCIPVYLSLHSSGSYLIFYENSFDAYFTFGETAVANFEGGSLRYYFTYGTPAQLLERYTELTGRAALPPLWALGYHQSKWGYRTEEKIREEARAFQERNLPLSAIHLDIDCQVGNRAFTIDPDRFPKLGSFTQELKELGVQFIAILNPGIKYSRHSNLFLEGQILDGFCKLPNGKLVVAPVWPGWCVFPDFTNPKVRAWWSRQYQYLLDVGVAGFWHDMNEPAAFIAWGDRSLPKVTQHYMEGRGGDHREAHNVYGLLQAKAAYESLCQYHPQQRPFIVSRAGWAGLQRYAWTWTGDVECTWIALRTTIATVVGLGLSGIPYSGPDIGGFQGNPSAELYLRWFQMATFFTFYRTHSSNNVEHRTPWTYGEPYLSIIRQYLELRYRLLPYFYTLSWEATQKGYPPVRPLFWSATDEPELWSVEDAFLLGEALLVCPIVQEGARSRQVILPKGFWYNFWDDTALEGSQQITIEAPLEQIPLFVLAGSILPMEEKKQLILHIYPPVEEDSRETVLYTDAGDGYGESRVDKFGMTRSENGLEITWTEEGKYPFPYKSMSLHVHGIKLQQVWVDGEEVTCTGQILEFPNLEGGDVSDRFHQVRIQG</sequence>
<dbReference type="InterPro" id="IPR025887">
    <property type="entry name" value="Glyco_hydro_31_N_dom"/>
</dbReference>
<dbReference type="InterPro" id="IPR048395">
    <property type="entry name" value="Glyco_hydro_31_C"/>
</dbReference>
<dbReference type="OrthoDB" id="176168at2"/>
<dbReference type="SUPFAM" id="SSF51011">
    <property type="entry name" value="Glycosyl hydrolase domain"/>
    <property type="match status" value="1"/>
</dbReference>
<dbReference type="CDD" id="cd06604">
    <property type="entry name" value="GH31_glucosidase_II_MalA"/>
    <property type="match status" value="1"/>
</dbReference>
<evidence type="ECO:0000256" key="2">
    <source>
        <dbReference type="ARBA" id="ARBA00022801"/>
    </source>
</evidence>
<evidence type="ECO:0000256" key="1">
    <source>
        <dbReference type="ARBA" id="ARBA00007806"/>
    </source>
</evidence>
<dbReference type="Pfam" id="PF01055">
    <property type="entry name" value="Glyco_hydro_31_2nd"/>
    <property type="match status" value="1"/>
</dbReference>
<dbReference type="Gene3D" id="2.60.40.1760">
    <property type="entry name" value="glycosyl hydrolase (family 31)"/>
    <property type="match status" value="1"/>
</dbReference>
<organism evidence="9">
    <name type="scientific">Tolypothrix bouteillei VB521301</name>
    <dbReference type="NCBI Taxonomy" id="1479485"/>
    <lineage>
        <taxon>Bacteria</taxon>
        <taxon>Bacillati</taxon>
        <taxon>Cyanobacteriota</taxon>
        <taxon>Cyanophyceae</taxon>
        <taxon>Nostocales</taxon>
        <taxon>Tolypothrichaceae</taxon>
        <taxon>Tolypothrix</taxon>
    </lineage>
</organism>
<protein>
    <submittedName>
        <fullName evidence="9">Alpha-glucosidase</fullName>
    </submittedName>
    <submittedName>
        <fullName evidence="8">Glycoside hydrolase family 31 protein</fullName>
    </submittedName>
</protein>
<dbReference type="RefSeq" id="WP_038076533.1">
    <property type="nucleotide sequence ID" value="NZ_JHEG04000001.1"/>
</dbReference>
<dbReference type="STRING" id="1479485.DA73_0210855"/>
<dbReference type="Proteomes" id="UP000029738">
    <property type="component" value="Unassembled WGS sequence"/>
</dbReference>
<evidence type="ECO:0000313" key="9">
    <source>
        <dbReference type="EMBL" id="KIE12086.1"/>
    </source>
</evidence>
<dbReference type="GO" id="GO:0004553">
    <property type="term" value="F:hydrolase activity, hydrolyzing O-glycosyl compounds"/>
    <property type="evidence" value="ECO:0007669"/>
    <property type="project" value="InterPro"/>
</dbReference>
<evidence type="ECO:0000259" key="7">
    <source>
        <dbReference type="Pfam" id="PF21365"/>
    </source>
</evidence>
<feature type="domain" description="Glycosyl hydrolase family 31 C-terminal" evidence="7">
    <location>
        <begin position="616"/>
        <end position="702"/>
    </location>
</feature>
<evidence type="ECO:0000259" key="5">
    <source>
        <dbReference type="Pfam" id="PF01055"/>
    </source>
</evidence>